<dbReference type="EMBL" id="JABANE010000197">
    <property type="protein sequence ID" value="NME72719.1"/>
    <property type="molecule type" value="Genomic_DNA"/>
</dbReference>
<dbReference type="PANTHER" id="PTHR33639:SF2">
    <property type="entry name" value="DUF393 DOMAIN-CONTAINING PROTEIN"/>
    <property type="match status" value="1"/>
</dbReference>
<dbReference type="AlphaFoldDB" id="A0A7X9XDJ7"/>
<dbReference type="PANTHER" id="PTHR33639">
    <property type="entry name" value="THIOL-DISULFIDE OXIDOREDUCTASE DCC"/>
    <property type="match status" value="1"/>
</dbReference>
<dbReference type="Pfam" id="PF04134">
    <property type="entry name" value="DCC1-like"/>
    <property type="match status" value="1"/>
</dbReference>
<evidence type="ECO:0000313" key="2">
    <source>
        <dbReference type="Proteomes" id="UP000576082"/>
    </source>
</evidence>
<evidence type="ECO:0000313" key="1">
    <source>
        <dbReference type="EMBL" id="NME72719.1"/>
    </source>
</evidence>
<dbReference type="InterPro" id="IPR052927">
    <property type="entry name" value="DCC_oxidoreductase"/>
</dbReference>
<comment type="caution">
    <text evidence="1">The sequence shown here is derived from an EMBL/GenBank/DDBJ whole genome shotgun (WGS) entry which is preliminary data.</text>
</comment>
<dbReference type="RefSeq" id="WP_169660896.1">
    <property type="nucleotide sequence ID" value="NZ_JABANE010000197.1"/>
</dbReference>
<gene>
    <name evidence="1" type="ORF">HHU12_32465</name>
</gene>
<accession>A0A7X9XDJ7</accession>
<proteinExistence type="predicted"/>
<dbReference type="GO" id="GO:0015035">
    <property type="term" value="F:protein-disulfide reductase activity"/>
    <property type="evidence" value="ECO:0007669"/>
    <property type="project" value="InterPro"/>
</dbReference>
<keyword evidence="2" id="KW-1185">Reference proteome</keyword>
<name>A0A7X9XDJ7_9BACT</name>
<organism evidence="1 2">
    <name type="scientific">Flammeovirga aprica JL-4</name>
    <dbReference type="NCBI Taxonomy" id="694437"/>
    <lineage>
        <taxon>Bacteria</taxon>
        <taxon>Pseudomonadati</taxon>
        <taxon>Bacteroidota</taxon>
        <taxon>Cytophagia</taxon>
        <taxon>Cytophagales</taxon>
        <taxon>Flammeovirgaceae</taxon>
        <taxon>Flammeovirga</taxon>
    </lineage>
</organism>
<reference evidence="1 2" key="1">
    <citation type="submission" date="2020-04" db="EMBL/GenBank/DDBJ databases">
        <title>Flammeovirga sp. SR4, a novel species isolated from seawater.</title>
        <authorList>
            <person name="Wang X."/>
        </authorList>
    </citation>
    <scope>NUCLEOTIDE SEQUENCE [LARGE SCALE GENOMIC DNA]</scope>
    <source>
        <strain evidence="1 2">ATCC 23126</strain>
    </source>
</reference>
<sequence>MEQKKHIILFDGVCNLCDSTIQYIIKHDRKNLFYFAPLQGKTASQLLHNNKSITFLPNNSIVYSVGDKFYIKSTAVLNIVLKLGFPRNLSAVFLITPPFIRDHIYDYIAQNRYKWFGKKDSCILLTPDLKEKFLD</sequence>
<dbReference type="Proteomes" id="UP000576082">
    <property type="component" value="Unassembled WGS sequence"/>
</dbReference>
<protein>
    <submittedName>
        <fullName evidence="1">DUF393 domain-containing protein</fullName>
    </submittedName>
</protein>
<dbReference type="InterPro" id="IPR007263">
    <property type="entry name" value="DCC1-like"/>
</dbReference>